<organism evidence="9 10">
    <name type="scientific">Bugula neritina</name>
    <name type="common">Brown bryozoan</name>
    <name type="synonym">Sertularia neritina</name>
    <dbReference type="NCBI Taxonomy" id="10212"/>
    <lineage>
        <taxon>Eukaryota</taxon>
        <taxon>Metazoa</taxon>
        <taxon>Spiralia</taxon>
        <taxon>Lophotrochozoa</taxon>
        <taxon>Bryozoa</taxon>
        <taxon>Gymnolaemata</taxon>
        <taxon>Cheilostomatida</taxon>
        <taxon>Flustrina</taxon>
        <taxon>Buguloidea</taxon>
        <taxon>Bugulidae</taxon>
        <taxon>Bugula</taxon>
    </lineage>
</organism>
<dbReference type="InterPro" id="IPR027268">
    <property type="entry name" value="Peptidase_M4/M1_CTD_sf"/>
</dbReference>
<dbReference type="Gene3D" id="2.60.40.1730">
    <property type="entry name" value="tricorn interacting facor f3 domain"/>
    <property type="match status" value="1"/>
</dbReference>
<dbReference type="InterPro" id="IPR014782">
    <property type="entry name" value="Peptidase_M1_dom"/>
</dbReference>
<evidence type="ECO:0000256" key="6">
    <source>
        <dbReference type="ARBA" id="ARBA00023242"/>
    </source>
</evidence>
<evidence type="ECO:0000256" key="4">
    <source>
        <dbReference type="ARBA" id="ARBA00023015"/>
    </source>
</evidence>
<dbReference type="GO" id="GO:0016251">
    <property type="term" value="F:RNA polymerase II general transcription initiation factor activity"/>
    <property type="evidence" value="ECO:0007669"/>
    <property type="project" value="TreeGrafter"/>
</dbReference>
<reference evidence="9" key="1">
    <citation type="submission" date="2020-06" db="EMBL/GenBank/DDBJ databases">
        <title>Draft genome of Bugula neritina, a colonial animal packing powerful symbionts and potential medicines.</title>
        <authorList>
            <person name="Rayko M."/>
        </authorList>
    </citation>
    <scope>NUCLEOTIDE SEQUENCE [LARGE SCALE GENOMIC DNA]</scope>
    <source>
        <strain evidence="9">Kwan_BN1</strain>
    </source>
</reference>
<dbReference type="GO" id="GO:0005669">
    <property type="term" value="C:transcription factor TFIID complex"/>
    <property type="evidence" value="ECO:0007669"/>
    <property type="project" value="InterPro"/>
</dbReference>
<dbReference type="Proteomes" id="UP000593567">
    <property type="component" value="Unassembled WGS sequence"/>
</dbReference>
<dbReference type="SUPFAM" id="SSF55486">
    <property type="entry name" value="Metalloproteases ('zincins'), catalytic domain"/>
    <property type="match status" value="1"/>
</dbReference>
<feature type="domain" description="Aminopeptidase N-like N-terminal" evidence="8">
    <location>
        <begin position="49"/>
        <end position="176"/>
    </location>
</feature>
<sequence>MSHNFKLVNDVYSAEYEYCDPTLQPVSDPLAAHTLDTFQNAEIEAFDSVNADKRLGELIIHLPKEVEDDVNNGRKFILSIEFALHEPAGGLHFVLPRMKDGTLLRNAMHLFSYGEHNSARMWFPCIDSYNELCTWKIEVTVEAMMVAITAGELIDTVTSSDGKEKTYVYELNVPTSACNIALAVGPFECHIDPNMNEVKHYCLPHLMPILKSTTATLHEAFEFYEEMLSVRYPYPAYKQVFVDEAYTDSHICSSITIFSTNLLHSSRIIDQNPVSRFEQALGIAHQFFGCFISRRSWYDAWLTIGISRYLTYQYLKATFGNNEYRYCVRQAINKYPNLKMFVNCM</sequence>
<evidence type="ECO:0000256" key="1">
    <source>
        <dbReference type="ARBA" id="ARBA00004123"/>
    </source>
</evidence>
<dbReference type="GO" id="GO:0008237">
    <property type="term" value="F:metallopeptidase activity"/>
    <property type="evidence" value="ECO:0007669"/>
    <property type="project" value="InterPro"/>
</dbReference>
<dbReference type="GO" id="GO:0006367">
    <property type="term" value="P:transcription initiation at RNA polymerase II promoter"/>
    <property type="evidence" value="ECO:0007669"/>
    <property type="project" value="TreeGrafter"/>
</dbReference>
<comment type="similarity">
    <text evidence="2">Belongs to the TAF2 family.</text>
</comment>
<dbReference type="InterPro" id="IPR045357">
    <property type="entry name" value="Aminopeptidase_N-like_N"/>
</dbReference>
<dbReference type="Gene3D" id="1.10.390.10">
    <property type="entry name" value="Neutral Protease Domain 2"/>
    <property type="match status" value="1"/>
</dbReference>
<dbReference type="GO" id="GO:0008270">
    <property type="term" value="F:zinc ion binding"/>
    <property type="evidence" value="ECO:0007669"/>
    <property type="project" value="InterPro"/>
</dbReference>
<proteinExistence type="inferred from homology"/>
<keyword evidence="4" id="KW-0805">Transcription regulation</keyword>
<dbReference type="SUPFAM" id="SSF63737">
    <property type="entry name" value="Leukotriene A4 hydrolase N-terminal domain"/>
    <property type="match status" value="1"/>
</dbReference>
<dbReference type="PANTHER" id="PTHR15137:SF9">
    <property type="entry name" value="TRANSCRIPTION INITIATION FACTOR TFIID SUBUNIT 2"/>
    <property type="match status" value="1"/>
</dbReference>
<evidence type="ECO:0000259" key="8">
    <source>
        <dbReference type="Pfam" id="PF17900"/>
    </source>
</evidence>
<comment type="caution">
    <text evidence="9">The sequence shown here is derived from an EMBL/GenBank/DDBJ whole genome shotgun (WGS) entry which is preliminary data.</text>
</comment>
<dbReference type="OrthoDB" id="308861at2759"/>
<feature type="domain" description="Peptidase M1 membrane alanine aminopeptidase" evidence="7">
    <location>
        <begin position="217"/>
        <end position="325"/>
    </location>
</feature>
<keyword evidence="6" id="KW-0539">Nucleus</keyword>
<dbReference type="InterPro" id="IPR037813">
    <property type="entry name" value="TAF2"/>
</dbReference>
<accession>A0A7J7JI00</accession>
<keyword evidence="10" id="KW-1185">Reference proteome</keyword>
<gene>
    <name evidence="9" type="ORF">EB796_015948</name>
</gene>
<dbReference type="Pfam" id="PF01433">
    <property type="entry name" value="Peptidase_M1"/>
    <property type="match status" value="1"/>
</dbReference>
<comment type="subcellular location">
    <subcellularLocation>
        <location evidence="1">Nucleus</location>
    </subcellularLocation>
</comment>
<name>A0A7J7JI00_BUGNE</name>
<dbReference type="EMBL" id="VXIV02002437">
    <property type="protein sequence ID" value="KAF6025697.1"/>
    <property type="molecule type" value="Genomic_DNA"/>
</dbReference>
<evidence type="ECO:0000256" key="3">
    <source>
        <dbReference type="ARBA" id="ARBA00017363"/>
    </source>
</evidence>
<keyword evidence="5" id="KW-0804">Transcription</keyword>
<dbReference type="Pfam" id="PF17900">
    <property type="entry name" value="Peptidase_M1_N"/>
    <property type="match status" value="1"/>
</dbReference>
<evidence type="ECO:0000313" key="10">
    <source>
        <dbReference type="Proteomes" id="UP000593567"/>
    </source>
</evidence>
<evidence type="ECO:0000259" key="7">
    <source>
        <dbReference type="Pfam" id="PF01433"/>
    </source>
</evidence>
<evidence type="ECO:0000313" key="9">
    <source>
        <dbReference type="EMBL" id="KAF6025697.1"/>
    </source>
</evidence>
<evidence type="ECO:0000256" key="5">
    <source>
        <dbReference type="ARBA" id="ARBA00023163"/>
    </source>
</evidence>
<dbReference type="PANTHER" id="PTHR15137">
    <property type="entry name" value="TRANSCRIPTION INITIATION FACTOR TFIID"/>
    <property type="match status" value="1"/>
</dbReference>
<dbReference type="GO" id="GO:0000976">
    <property type="term" value="F:transcription cis-regulatory region binding"/>
    <property type="evidence" value="ECO:0007669"/>
    <property type="project" value="TreeGrafter"/>
</dbReference>
<evidence type="ECO:0000256" key="2">
    <source>
        <dbReference type="ARBA" id="ARBA00010937"/>
    </source>
</evidence>
<dbReference type="AlphaFoldDB" id="A0A7J7JI00"/>
<dbReference type="GO" id="GO:0003682">
    <property type="term" value="F:chromatin binding"/>
    <property type="evidence" value="ECO:0007669"/>
    <property type="project" value="TreeGrafter"/>
</dbReference>
<dbReference type="InterPro" id="IPR042097">
    <property type="entry name" value="Aminopeptidase_N-like_N_sf"/>
</dbReference>
<protein>
    <recommendedName>
        <fullName evidence="3">Transcription initiation factor TFIID subunit 2</fullName>
    </recommendedName>
</protein>